<dbReference type="FunFam" id="1.25.40.180:FF:000035">
    <property type="entry name" value="snRNA cap binding complex subunit (Gcr3)"/>
    <property type="match status" value="1"/>
</dbReference>
<dbReference type="GO" id="GO:0006406">
    <property type="term" value="P:mRNA export from nucleus"/>
    <property type="evidence" value="ECO:0007669"/>
    <property type="project" value="InterPro"/>
</dbReference>
<keyword evidence="11" id="KW-1185">Reference proteome</keyword>
<feature type="region of interest" description="Disordered" evidence="6">
    <location>
        <begin position="809"/>
        <end position="829"/>
    </location>
</feature>
<keyword evidence="5" id="KW-0539">Nucleus</keyword>
<dbReference type="GO" id="GO:0008380">
    <property type="term" value="P:RNA splicing"/>
    <property type="evidence" value="ECO:0007669"/>
    <property type="project" value="UniProtKB-KW"/>
</dbReference>
<dbReference type="Pfam" id="PF09088">
    <property type="entry name" value="MIF4G_like"/>
    <property type="match status" value="1"/>
</dbReference>
<evidence type="ECO:0000256" key="2">
    <source>
        <dbReference type="ARBA" id="ARBA00007413"/>
    </source>
</evidence>
<feature type="compositionally biased region" description="Basic and acidic residues" evidence="6">
    <location>
        <begin position="1"/>
        <end position="11"/>
    </location>
</feature>
<dbReference type="InterPro" id="IPR003890">
    <property type="entry name" value="MIF4G-like_typ-3"/>
</dbReference>
<dbReference type="InterPro" id="IPR015174">
    <property type="entry name" value="MIF4G-like_typ-2"/>
</dbReference>
<reference evidence="10" key="1">
    <citation type="journal article" date="2020" name="Stud. Mycol.">
        <title>101 Dothideomycetes genomes: a test case for predicting lifestyles and emergence of pathogens.</title>
        <authorList>
            <person name="Haridas S."/>
            <person name="Albert R."/>
            <person name="Binder M."/>
            <person name="Bloem J."/>
            <person name="Labutti K."/>
            <person name="Salamov A."/>
            <person name="Andreopoulos B."/>
            <person name="Baker S."/>
            <person name="Barry K."/>
            <person name="Bills G."/>
            <person name="Bluhm B."/>
            <person name="Cannon C."/>
            <person name="Castanera R."/>
            <person name="Culley D."/>
            <person name="Daum C."/>
            <person name="Ezra D."/>
            <person name="Gonzalez J."/>
            <person name="Henrissat B."/>
            <person name="Kuo A."/>
            <person name="Liang C."/>
            <person name="Lipzen A."/>
            <person name="Lutzoni F."/>
            <person name="Magnuson J."/>
            <person name="Mondo S."/>
            <person name="Nolan M."/>
            <person name="Ohm R."/>
            <person name="Pangilinan J."/>
            <person name="Park H.-J."/>
            <person name="Ramirez L."/>
            <person name="Alfaro M."/>
            <person name="Sun H."/>
            <person name="Tritt A."/>
            <person name="Yoshinaga Y."/>
            <person name="Zwiers L.-H."/>
            <person name="Turgeon B."/>
            <person name="Goodwin S."/>
            <person name="Spatafora J."/>
            <person name="Crous P."/>
            <person name="Grigoriev I."/>
        </authorList>
    </citation>
    <scope>NUCLEOTIDE SEQUENCE</scope>
    <source>
        <strain evidence="10">CBS 116435</strain>
    </source>
</reference>
<dbReference type="Pfam" id="PF09090">
    <property type="entry name" value="MIF4G_like_2"/>
    <property type="match status" value="1"/>
</dbReference>
<comment type="similarity">
    <text evidence="2">Belongs to the NCBP1 family.</text>
</comment>
<dbReference type="InterPro" id="IPR015172">
    <property type="entry name" value="MIF4G-like_typ-1"/>
</dbReference>
<dbReference type="GO" id="GO:0000184">
    <property type="term" value="P:nuclear-transcribed mRNA catabolic process, nonsense-mediated decay"/>
    <property type="evidence" value="ECO:0007669"/>
    <property type="project" value="TreeGrafter"/>
</dbReference>
<dbReference type="Pfam" id="PF02854">
    <property type="entry name" value="MIF4G"/>
    <property type="match status" value="1"/>
</dbReference>
<gene>
    <name evidence="10" type="ORF">K431DRAFT_308173</name>
</gene>
<evidence type="ECO:0000313" key="11">
    <source>
        <dbReference type="Proteomes" id="UP000799441"/>
    </source>
</evidence>
<evidence type="ECO:0000256" key="5">
    <source>
        <dbReference type="ARBA" id="ARBA00023242"/>
    </source>
</evidence>
<protein>
    <recommendedName>
        <fullName evidence="12">Cap binding protein</fullName>
    </recommendedName>
</protein>
<dbReference type="SUPFAM" id="SSF48371">
    <property type="entry name" value="ARM repeat"/>
    <property type="match status" value="3"/>
</dbReference>
<evidence type="ECO:0000256" key="1">
    <source>
        <dbReference type="ARBA" id="ARBA00004123"/>
    </source>
</evidence>
<dbReference type="InterPro" id="IPR027159">
    <property type="entry name" value="CBP80"/>
</dbReference>
<sequence>MADTDTRRDYRGGPGRGFKRKRFGEDDDLVQGHRQQRQRQDVPPGTRLRRGLLEIAEDPLRLAKDVAVNLAKLAVEHWDDEYVRDTLANTVLKLVVEQPFKIPFVAGVVLYANDERPEVVRELLGRLGVQLQEALDAGNWRDCKLLLRFTACLSPLYQEDGIYAILDELFNRAVDLQTASSEDVAGIELVKIILLTIPYWIASGDPSLQQKAAEILEKTDIVASAPHPFEPSIDPYPTSSQEEKPMACPSVIAMLQKQLQEEMSNGWSLALIPRVYEATAANDTHNDVANGDSEMKTSERHPFPSVSIPSPVQPGSKTLFPERYFSLFADQEVESVPSTSNIASTLLRDAIADTINILDFNRNVVAKLLNDIDCFWTPGTFIKRATQFDKLRDVPEGKAKWKPEDVSIDAIFSQIFQLPAPEHRLVYYHSLITESCKISPQAVAPSLGRAIRFLYRHVDSMDMELYYRYMDWFSHHLSNFEFRWKWTEWTAEVDLPDIDPRKAFINGILDKEIRLSFAKRIRETLPEPFRPLIPSSKEKDIPDFKYADDQTPYASEGREVLALLKRKAPEEEIDRVLEPVHEQAINLGATEPLVPSTDIYMTAICSIGSKSLSHVLSTIDRCKQRLLTIGSKSEDARRQIITSVVDFWAEHPGTAVNIVDKLLNYSIVTPMSVIHWALTDHLNRGRILASAQAYELVSTTMFKVVNRIRGVVRERNNPNLLFAQRQQLDQLLPGERQNMRDMFAAITDAVSSVANGTQDSMIERFDDDEGTGERELIMFWGQRWEQVWKRKAAVEEAIVGESVIGPLGEDSAPAAAAAAAEEPDMDVVE</sequence>
<keyword evidence="3" id="KW-0507">mRNA processing</keyword>
<evidence type="ECO:0000259" key="9">
    <source>
        <dbReference type="Pfam" id="PF09090"/>
    </source>
</evidence>
<dbReference type="OrthoDB" id="10252707at2759"/>
<dbReference type="PANTHER" id="PTHR12412">
    <property type="entry name" value="CAP BINDING PROTEIN"/>
    <property type="match status" value="1"/>
</dbReference>
<evidence type="ECO:0000256" key="6">
    <source>
        <dbReference type="SAM" id="MobiDB-lite"/>
    </source>
</evidence>
<feature type="domain" description="MIF4G-like type 1" evidence="8">
    <location>
        <begin position="337"/>
        <end position="527"/>
    </location>
</feature>
<proteinExistence type="inferred from homology"/>
<evidence type="ECO:0000259" key="7">
    <source>
        <dbReference type="Pfam" id="PF02854"/>
    </source>
</evidence>
<feature type="region of interest" description="Disordered" evidence="6">
    <location>
        <begin position="1"/>
        <end position="43"/>
    </location>
</feature>
<keyword evidence="4" id="KW-0508">mRNA splicing</keyword>
<dbReference type="GO" id="GO:0005846">
    <property type="term" value="C:nuclear cap binding complex"/>
    <property type="evidence" value="ECO:0007669"/>
    <property type="project" value="InterPro"/>
</dbReference>
<dbReference type="AlphaFoldDB" id="A0A9P4UHP1"/>
<name>A0A9P4UHP1_9PEZI</name>
<dbReference type="FunFam" id="1.25.40.180:FF:000045">
    <property type="entry name" value="snRNA cap binding complex subunit (Gcr3), putative"/>
    <property type="match status" value="1"/>
</dbReference>
<dbReference type="PANTHER" id="PTHR12412:SF2">
    <property type="entry name" value="NUCLEAR CAP-BINDING PROTEIN SUBUNIT 1"/>
    <property type="match status" value="1"/>
</dbReference>
<dbReference type="EMBL" id="MU003914">
    <property type="protein sequence ID" value="KAF2715962.1"/>
    <property type="molecule type" value="Genomic_DNA"/>
</dbReference>
<dbReference type="GO" id="GO:0000339">
    <property type="term" value="F:RNA cap binding"/>
    <property type="evidence" value="ECO:0007669"/>
    <property type="project" value="InterPro"/>
</dbReference>
<dbReference type="Proteomes" id="UP000799441">
    <property type="component" value="Unassembled WGS sequence"/>
</dbReference>
<evidence type="ECO:0008006" key="12">
    <source>
        <dbReference type="Google" id="ProtNLM"/>
    </source>
</evidence>
<feature type="domain" description="MIF4G" evidence="7">
    <location>
        <begin position="65"/>
        <end position="219"/>
    </location>
</feature>
<comment type="caution">
    <text evidence="10">The sequence shown here is derived from an EMBL/GenBank/DDBJ whole genome shotgun (WGS) entry which is preliminary data.</text>
</comment>
<dbReference type="GO" id="GO:0006397">
    <property type="term" value="P:mRNA processing"/>
    <property type="evidence" value="ECO:0007669"/>
    <property type="project" value="UniProtKB-KW"/>
</dbReference>
<dbReference type="GO" id="GO:0003729">
    <property type="term" value="F:mRNA binding"/>
    <property type="evidence" value="ECO:0007669"/>
    <property type="project" value="TreeGrafter"/>
</dbReference>
<feature type="domain" description="MIF4G-like type 2" evidence="9">
    <location>
        <begin position="544"/>
        <end position="796"/>
    </location>
</feature>
<dbReference type="GO" id="GO:0005634">
    <property type="term" value="C:nucleus"/>
    <property type="evidence" value="ECO:0007669"/>
    <property type="project" value="UniProtKB-SubCell"/>
</dbReference>
<accession>A0A9P4UHP1</accession>
<evidence type="ECO:0000259" key="8">
    <source>
        <dbReference type="Pfam" id="PF09088"/>
    </source>
</evidence>
<evidence type="ECO:0000256" key="4">
    <source>
        <dbReference type="ARBA" id="ARBA00023187"/>
    </source>
</evidence>
<feature type="region of interest" description="Disordered" evidence="6">
    <location>
        <begin position="292"/>
        <end position="312"/>
    </location>
</feature>
<comment type="subcellular location">
    <subcellularLocation>
        <location evidence="1">Nucleus</location>
    </subcellularLocation>
</comment>
<evidence type="ECO:0000313" key="10">
    <source>
        <dbReference type="EMBL" id="KAF2715962.1"/>
    </source>
</evidence>
<evidence type="ECO:0000256" key="3">
    <source>
        <dbReference type="ARBA" id="ARBA00022664"/>
    </source>
</evidence>
<dbReference type="InterPro" id="IPR016024">
    <property type="entry name" value="ARM-type_fold"/>
</dbReference>
<feature type="compositionally biased region" description="Basic and acidic residues" evidence="6">
    <location>
        <begin position="293"/>
        <end position="302"/>
    </location>
</feature>
<dbReference type="Gene3D" id="1.25.40.180">
    <property type="match status" value="3"/>
</dbReference>
<organism evidence="10 11">
    <name type="scientific">Polychaeton citri CBS 116435</name>
    <dbReference type="NCBI Taxonomy" id="1314669"/>
    <lineage>
        <taxon>Eukaryota</taxon>
        <taxon>Fungi</taxon>
        <taxon>Dikarya</taxon>
        <taxon>Ascomycota</taxon>
        <taxon>Pezizomycotina</taxon>
        <taxon>Dothideomycetes</taxon>
        <taxon>Dothideomycetidae</taxon>
        <taxon>Capnodiales</taxon>
        <taxon>Capnodiaceae</taxon>
        <taxon>Polychaeton</taxon>
    </lineage>
</organism>